<proteinExistence type="predicted"/>
<dbReference type="PROSITE" id="PS51854">
    <property type="entry name" value="CSPG"/>
    <property type="match status" value="4"/>
</dbReference>
<evidence type="ECO:0000256" key="1">
    <source>
        <dbReference type="ARBA" id="ARBA00022729"/>
    </source>
</evidence>
<gene>
    <name evidence="5" type="primary">CSPG4_0</name>
    <name evidence="5" type="ORF">RLOC_00013438</name>
</gene>
<dbReference type="EMBL" id="MUZQ01000088">
    <property type="protein sequence ID" value="OWK58980.1"/>
    <property type="molecule type" value="Genomic_DNA"/>
</dbReference>
<keyword evidence="6" id="KW-1185">Reference proteome</keyword>
<dbReference type="Pfam" id="PF16184">
    <property type="entry name" value="Cadherin_3"/>
    <property type="match status" value="4"/>
</dbReference>
<keyword evidence="2" id="KW-0677">Repeat</keyword>
<sequence>MYLESHQQPPRIVNKNNLLVEEGKPVKISEGKPVKISKGKLQVVNENSPPSEIVLAVRQLPVHGYIWTFSSEESYLCSDQSPALSFTQQDVNEGKVQYLQTVSDQLDEHCFLDVTNGVRTVSGIEISVDVIPRMIPLEVQNFTVFEGGSKALVEEYLKISSRHFAGLSCEFILNEQPKHGYVENSQVPGIKLTRKQVEQELIYYVHDDSEELMDSFTVIVNNMEWWKCLPQTMFVIVCAVNDEAPVVKVNRVLQEVKVNKVWVGSVKEITVGDLCAEDKDSSPSELVYSITPPSNGHLALKFSPNKSILTFTQAHIIKGQLVFVHNGAMSGGFSFQVTDGLNFAPRQIFIITAQMLVISLEENKGLEDFPGSRKPISHHDLKPVTNNVTNAGNRTIIFVIVTSPEHGRQIRIDSNDTTQEIFSFTQSMVDEGVIIYEHLHAKSADWSAEDFFIFTVSSPPSALDIQMFHVVISFEIDRHDQNSRLLSNTGHLTGQVLNITAMSLVQIVSDLQISNQAAYKFGSSDLDASDLASLTNSDPKFEVIVPPSHGRIVKKRFVNDAVFEYTQTFTQGDIDSGVLLLDIDTNMTGINLLNNSFTFILRADAVQPAIGYFQCSIMPHSPPLVQGFTTEVLFVTSMDHLQGSLYLKG</sequence>
<protein>
    <submittedName>
        <fullName evidence="5">Chondroitin sulfate proteoglycan 4</fullName>
    </submittedName>
</protein>
<accession>A0A218UZU8</accession>
<dbReference type="GO" id="GO:0009653">
    <property type="term" value="P:anatomical structure morphogenesis"/>
    <property type="evidence" value="ECO:0007669"/>
    <property type="project" value="TreeGrafter"/>
</dbReference>
<dbReference type="PANTHER" id="PTHR45739">
    <property type="entry name" value="MATRIX PROTEIN, PUTATIVE-RELATED"/>
    <property type="match status" value="1"/>
</dbReference>
<keyword evidence="3" id="KW-0325">Glycoprotein</keyword>
<dbReference type="Proteomes" id="UP000197619">
    <property type="component" value="Unassembled WGS sequence"/>
</dbReference>
<feature type="repeat" description="CSPG" evidence="4">
    <location>
        <begin position="357"/>
        <end position="457"/>
    </location>
</feature>
<dbReference type="InterPro" id="IPR039005">
    <property type="entry name" value="CSPG_rpt"/>
</dbReference>
<dbReference type="AlphaFoldDB" id="A0A218UZU8"/>
<organism evidence="5 6">
    <name type="scientific">Lonchura striata</name>
    <name type="common">white-rumped munia</name>
    <dbReference type="NCBI Taxonomy" id="40157"/>
    <lineage>
        <taxon>Eukaryota</taxon>
        <taxon>Metazoa</taxon>
        <taxon>Chordata</taxon>
        <taxon>Craniata</taxon>
        <taxon>Vertebrata</taxon>
        <taxon>Euteleostomi</taxon>
        <taxon>Archelosauria</taxon>
        <taxon>Archosauria</taxon>
        <taxon>Dinosauria</taxon>
        <taxon>Saurischia</taxon>
        <taxon>Theropoda</taxon>
        <taxon>Coelurosauria</taxon>
        <taxon>Aves</taxon>
        <taxon>Neognathae</taxon>
        <taxon>Neoaves</taxon>
        <taxon>Telluraves</taxon>
        <taxon>Australaves</taxon>
        <taxon>Passeriformes</taxon>
        <taxon>Passeroidea</taxon>
        <taxon>Estrildidae</taxon>
        <taxon>Estrildinae</taxon>
        <taxon>Lonchura</taxon>
    </lineage>
</organism>
<evidence type="ECO:0000313" key="6">
    <source>
        <dbReference type="Proteomes" id="UP000197619"/>
    </source>
</evidence>
<dbReference type="PANTHER" id="PTHR45739:SF12">
    <property type="entry name" value="CHONDROITIN SULFATE PROTEOGLYCAN 4-LIKE ISOFORM X2"/>
    <property type="match status" value="1"/>
</dbReference>
<evidence type="ECO:0000256" key="4">
    <source>
        <dbReference type="PROSITE-ProRule" id="PRU01201"/>
    </source>
</evidence>
<keyword evidence="1" id="KW-0732">Signal</keyword>
<comment type="caution">
    <text evidence="5">The sequence shown here is derived from an EMBL/GenBank/DDBJ whole genome shotgun (WGS) entry which is preliminary data.</text>
</comment>
<evidence type="ECO:0000256" key="3">
    <source>
        <dbReference type="ARBA" id="ARBA00023180"/>
    </source>
</evidence>
<name>A0A218UZU8_9PASE</name>
<reference evidence="5 6" key="1">
    <citation type="submission" date="2017-05" db="EMBL/GenBank/DDBJ databases">
        <title>Genome of assembly of the Bengalese finch, Lonchura striata domestica.</title>
        <authorList>
            <person name="Colquitt B.M."/>
            <person name="Brainard M.S."/>
        </authorList>
    </citation>
    <scope>NUCLEOTIDE SEQUENCE [LARGE SCALE GENOMIC DNA]</scope>
    <source>
        <strain evidence="5">White83orange57</strain>
    </source>
</reference>
<feature type="repeat" description="CSPG" evidence="4">
    <location>
        <begin position="9"/>
        <end position="115"/>
    </location>
</feature>
<evidence type="ECO:0000313" key="5">
    <source>
        <dbReference type="EMBL" id="OWK58980.1"/>
    </source>
</evidence>
<evidence type="ECO:0000256" key="2">
    <source>
        <dbReference type="ARBA" id="ARBA00022737"/>
    </source>
</evidence>
<dbReference type="InterPro" id="IPR051561">
    <property type="entry name" value="FRAS1_ECM"/>
</dbReference>
<feature type="repeat" description="CSPG" evidence="4">
    <location>
        <begin position="133"/>
        <end position="221"/>
    </location>
</feature>
<feature type="repeat" description="CSPG" evidence="4">
    <location>
        <begin position="244"/>
        <end position="340"/>
    </location>
</feature>